<feature type="chain" id="PRO_5043796923" description="Peptidase A1 domain-containing protein" evidence="4">
    <location>
        <begin position="23"/>
        <end position="440"/>
    </location>
</feature>
<name>A0AAV2CQV0_9ROSI</name>
<dbReference type="PROSITE" id="PS00141">
    <property type="entry name" value="ASP_PROTEASE"/>
    <property type="match status" value="1"/>
</dbReference>
<reference evidence="6 7" key="1">
    <citation type="submission" date="2024-04" db="EMBL/GenBank/DDBJ databases">
        <authorList>
            <person name="Fracassetti M."/>
        </authorList>
    </citation>
    <scope>NUCLEOTIDE SEQUENCE [LARGE SCALE GENOMIC DNA]</scope>
</reference>
<dbReference type="PANTHER" id="PTHR47967:SF14">
    <property type="entry name" value="EUKARYOTIC ASPARTYL PROTEASE FAMILY PROTEIN"/>
    <property type="match status" value="1"/>
</dbReference>
<evidence type="ECO:0000313" key="6">
    <source>
        <dbReference type="EMBL" id="CAL1358788.1"/>
    </source>
</evidence>
<comment type="similarity">
    <text evidence="1">Belongs to the peptidase A1 family.</text>
</comment>
<gene>
    <name evidence="6" type="ORF">LTRI10_LOCUS6314</name>
</gene>
<dbReference type="SUPFAM" id="SSF50630">
    <property type="entry name" value="Acid proteases"/>
    <property type="match status" value="1"/>
</dbReference>
<evidence type="ECO:0000259" key="5">
    <source>
        <dbReference type="PROSITE" id="PS51767"/>
    </source>
</evidence>
<dbReference type="AlphaFoldDB" id="A0AAV2CQV0"/>
<dbReference type="GO" id="GO:0005576">
    <property type="term" value="C:extracellular region"/>
    <property type="evidence" value="ECO:0007669"/>
    <property type="project" value="TreeGrafter"/>
</dbReference>
<dbReference type="Pfam" id="PF14541">
    <property type="entry name" value="TAXi_C"/>
    <property type="match status" value="1"/>
</dbReference>
<dbReference type="Proteomes" id="UP001497516">
    <property type="component" value="Chromosome 10"/>
</dbReference>
<dbReference type="GO" id="GO:0004190">
    <property type="term" value="F:aspartic-type endopeptidase activity"/>
    <property type="evidence" value="ECO:0007669"/>
    <property type="project" value="InterPro"/>
</dbReference>
<dbReference type="InterPro" id="IPR051708">
    <property type="entry name" value="Plant_Aspart_Prot_A1"/>
</dbReference>
<accession>A0AAV2CQV0</accession>
<dbReference type="InterPro" id="IPR021109">
    <property type="entry name" value="Peptidase_aspartic_dom_sf"/>
</dbReference>
<protein>
    <recommendedName>
        <fullName evidence="5">Peptidase A1 domain-containing protein</fullName>
    </recommendedName>
</protein>
<evidence type="ECO:0000256" key="4">
    <source>
        <dbReference type="SAM" id="SignalP"/>
    </source>
</evidence>
<evidence type="ECO:0000256" key="2">
    <source>
        <dbReference type="ARBA" id="ARBA00022670"/>
    </source>
</evidence>
<keyword evidence="2" id="KW-0645">Protease</keyword>
<keyword evidence="4" id="KW-0732">Signal</keyword>
<evidence type="ECO:0000313" key="7">
    <source>
        <dbReference type="Proteomes" id="UP001497516"/>
    </source>
</evidence>
<keyword evidence="7" id="KW-1185">Reference proteome</keyword>
<evidence type="ECO:0000256" key="1">
    <source>
        <dbReference type="ARBA" id="ARBA00007447"/>
    </source>
</evidence>
<feature type="signal peptide" evidence="4">
    <location>
        <begin position="1"/>
        <end position="22"/>
    </location>
</feature>
<dbReference type="EMBL" id="OZ034814">
    <property type="protein sequence ID" value="CAL1358788.1"/>
    <property type="molecule type" value="Genomic_DNA"/>
</dbReference>
<dbReference type="GO" id="GO:0006508">
    <property type="term" value="P:proteolysis"/>
    <property type="evidence" value="ECO:0007669"/>
    <property type="project" value="UniProtKB-KW"/>
</dbReference>
<dbReference type="Gene3D" id="2.40.70.10">
    <property type="entry name" value="Acid Proteases"/>
    <property type="match status" value="2"/>
</dbReference>
<keyword evidence="3" id="KW-0378">Hydrolase</keyword>
<dbReference type="Pfam" id="PF14543">
    <property type="entry name" value="TAXi_N"/>
    <property type="match status" value="1"/>
</dbReference>
<dbReference type="InterPro" id="IPR032799">
    <property type="entry name" value="TAXi_C"/>
</dbReference>
<dbReference type="InterPro" id="IPR001969">
    <property type="entry name" value="Aspartic_peptidase_AS"/>
</dbReference>
<feature type="domain" description="Peptidase A1" evidence="5">
    <location>
        <begin position="83"/>
        <end position="434"/>
    </location>
</feature>
<dbReference type="InterPro" id="IPR032861">
    <property type="entry name" value="TAXi_N"/>
</dbReference>
<dbReference type="InterPro" id="IPR033121">
    <property type="entry name" value="PEPTIDASE_A1"/>
</dbReference>
<organism evidence="6 7">
    <name type="scientific">Linum trigynum</name>
    <dbReference type="NCBI Taxonomy" id="586398"/>
    <lineage>
        <taxon>Eukaryota</taxon>
        <taxon>Viridiplantae</taxon>
        <taxon>Streptophyta</taxon>
        <taxon>Embryophyta</taxon>
        <taxon>Tracheophyta</taxon>
        <taxon>Spermatophyta</taxon>
        <taxon>Magnoliopsida</taxon>
        <taxon>eudicotyledons</taxon>
        <taxon>Gunneridae</taxon>
        <taxon>Pentapetalae</taxon>
        <taxon>rosids</taxon>
        <taxon>fabids</taxon>
        <taxon>Malpighiales</taxon>
        <taxon>Linaceae</taxon>
        <taxon>Linum</taxon>
    </lineage>
</organism>
<evidence type="ECO:0000256" key="3">
    <source>
        <dbReference type="ARBA" id="ARBA00022801"/>
    </source>
</evidence>
<proteinExistence type="inferred from homology"/>
<dbReference type="PROSITE" id="PS51767">
    <property type="entry name" value="PEPTIDASE_A1"/>
    <property type="match status" value="1"/>
</dbReference>
<dbReference type="PANTHER" id="PTHR47967">
    <property type="entry name" value="OS07G0603500 PROTEIN-RELATED"/>
    <property type="match status" value="1"/>
</dbReference>
<sequence length="440" mass="47562">MEPHRFDATALVLAAFVIITLAAASPAVSNTTSSSSSRLRPKGYVFPFIVVQHAGGDHTQTFQIGNQPDNQTTIPVNGGPTFFVAKFSLGNPPQPQKALIDSGSSLTWLYCQRDADSEYKKGMNPSFRLFKSSTFRYVACNHPVCADSFHSDCHDSRCIFMASYHAKGEDAVGYVSIDTLKVNRPKEGTKELNFTFGCNVGTPSGLREMGFDGILGVGPEKTSIVSQLGGGPLAMCFGPLDAKDYRANYLAVGEGVELGWNPAPMSFGTGMHYYVRVVSVFLGQTEIKAEINGGAGDGIASVDSGSSSTVVPDYAYTDIKDEIKLLLDAAGAEPASIGPNELCYLGRPDMLLKAAATTKTFPSLFINLEGGSRFELPIESLFQVSDDGKHYCLWLIRSSYIPALKGDSTLLIGINAFQFHRVVFDSERKQMSVEQMACRL</sequence>